<sequence length="313" mass="33532">MLAALTRLGGASAHAYASSLGGGGLAASRVLPTTRRMSSAGEPAFDEEATSAYTRIFEQHMHPQGPWKLMLEQAKGLVGGRAGRVLDLASGPGEPAVLIASELPLTQVVSTDISPFMVEKAAARCEKLPNCVAELADMEALHFEDASFDLVTCCYGYMFVDLKKAISETARVLKPGGSLVATYWVDVDLMRIGDRIMRAVLNEAEPPVPRMNPLSLADGRALEKALEQAGFSIRLTSASSYPFSAPSIDAGFAMFTIPIASDLRSQAEAREGEDIMSIAKDAFHSLCKEKGYLKPTGEIVVPNNQFVLLHAQL</sequence>
<name>A0AB34K033_PRYPA</name>
<dbReference type="EMBL" id="JBGBPQ010000003">
    <property type="protein sequence ID" value="KAL1526276.1"/>
    <property type="molecule type" value="Genomic_DNA"/>
</dbReference>
<dbReference type="GO" id="GO:0008168">
    <property type="term" value="F:methyltransferase activity"/>
    <property type="evidence" value="ECO:0007669"/>
    <property type="project" value="TreeGrafter"/>
</dbReference>
<dbReference type="InterPro" id="IPR041698">
    <property type="entry name" value="Methyltransf_25"/>
</dbReference>
<evidence type="ECO:0000313" key="2">
    <source>
        <dbReference type="EMBL" id="KAL1526276.1"/>
    </source>
</evidence>
<comment type="caution">
    <text evidence="2">The sequence shown here is derived from an EMBL/GenBank/DDBJ whole genome shotgun (WGS) entry which is preliminary data.</text>
</comment>
<dbReference type="PANTHER" id="PTHR42912">
    <property type="entry name" value="METHYLTRANSFERASE"/>
    <property type="match status" value="1"/>
</dbReference>
<organism evidence="2 3">
    <name type="scientific">Prymnesium parvum</name>
    <name type="common">Toxic golden alga</name>
    <dbReference type="NCBI Taxonomy" id="97485"/>
    <lineage>
        <taxon>Eukaryota</taxon>
        <taxon>Haptista</taxon>
        <taxon>Haptophyta</taxon>
        <taxon>Prymnesiophyceae</taxon>
        <taxon>Prymnesiales</taxon>
        <taxon>Prymnesiaceae</taxon>
        <taxon>Prymnesium</taxon>
    </lineage>
</organism>
<proteinExistence type="predicted"/>
<protein>
    <recommendedName>
        <fullName evidence="1">Methyltransferase domain-containing protein</fullName>
    </recommendedName>
</protein>
<dbReference type="InterPro" id="IPR050508">
    <property type="entry name" value="Methyltransf_Superfamily"/>
</dbReference>
<dbReference type="SUPFAM" id="SSF53335">
    <property type="entry name" value="S-adenosyl-L-methionine-dependent methyltransferases"/>
    <property type="match status" value="1"/>
</dbReference>
<dbReference type="AlphaFoldDB" id="A0AB34K033"/>
<dbReference type="Gene3D" id="3.40.50.150">
    <property type="entry name" value="Vaccinia Virus protein VP39"/>
    <property type="match status" value="1"/>
</dbReference>
<dbReference type="Proteomes" id="UP001515480">
    <property type="component" value="Unassembled WGS sequence"/>
</dbReference>
<keyword evidence="3" id="KW-1185">Reference proteome</keyword>
<dbReference type="InterPro" id="IPR029063">
    <property type="entry name" value="SAM-dependent_MTases_sf"/>
</dbReference>
<evidence type="ECO:0000313" key="3">
    <source>
        <dbReference type="Proteomes" id="UP001515480"/>
    </source>
</evidence>
<dbReference type="Pfam" id="PF13649">
    <property type="entry name" value="Methyltransf_25"/>
    <property type="match status" value="1"/>
</dbReference>
<evidence type="ECO:0000259" key="1">
    <source>
        <dbReference type="Pfam" id="PF13649"/>
    </source>
</evidence>
<accession>A0AB34K033</accession>
<gene>
    <name evidence="2" type="ORF">AB1Y20_014994</name>
</gene>
<reference evidence="2 3" key="1">
    <citation type="journal article" date="2024" name="Science">
        <title>Giant polyketide synthase enzymes in the biosynthesis of giant marine polyether toxins.</title>
        <authorList>
            <person name="Fallon T.R."/>
            <person name="Shende V.V."/>
            <person name="Wierzbicki I.H."/>
            <person name="Pendleton A.L."/>
            <person name="Watervoot N.F."/>
            <person name="Auber R.P."/>
            <person name="Gonzalez D.J."/>
            <person name="Wisecaver J.H."/>
            <person name="Moore B.S."/>
        </authorList>
    </citation>
    <scope>NUCLEOTIDE SEQUENCE [LARGE SCALE GENOMIC DNA]</scope>
    <source>
        <strain evidence="2 3">12B1</strain>
    </source>
</reference>
<dbReference type="CDD" id="cd02440">
    <property type="entry name" value="AdoMet_MTases"/>
    <property type="match status" value="1"/>
</dbReference>
<feature type="domain" description="Methyltransferase" evidence="1">
    <location>
        <begin position="85"/>
        <end position="177"/>
    </location>
</feature>